<dbReference type="SUPFAM" id="SSF53756">
    <property type="entry name" value="UDP-Glycosyltransferase/glycogen phosphorylase"/>
    <property type="match status" value="1"/>
</dbReference>
<sequence length="383" mass="40678">MAGIAHDVTLFIGARPNLPKAATLVRAFAAPPLRDAGAGLRVVHTGQHAAGRMGLSYADTLGIRVEEVLRAPDAERDGERLSSLVAVIDRYLARSGDPDLAVVVGDVNSTLAAAVVAARNGIPVAHVEAGLRSHVRDEPEELNRRMITAVADFHLAPSRRAVGNLLRENISGERIWLVGNAHTESFLLGADERRAAADPADLGLEPGSYVLLSVHKASTMQHQTWLEELVHKLAGQERVVWVLHPGCHKLLTLAAPHLLAVDGVRYLDPLPYHDFGRLLTSAACVVTDSAGMQEETTVSGVACVTVGVDTARPETVSHGTNAFAGFDVGLALAATDQAVRGPRRPAQVPEHWDTSVSTRISEVLAGILADSAAARQNASLTHR</sequence>
<dbReference type="PANTHER" id="PTHR43174">
    <property type="entry name" value="UDP-N-ACETYLGLUCOSAMINE 2-EPIMERASE"/>
    <property type="match status" value="1"/>
</dbReference>
<dbReference type="InterPro" id="IPR003331">
    <property type="entry name" value="UDP_GlcNAc_Epimerase_2_dom"/>
</dbReference>
<accession>A0ABV8LMV2</accession>
<comment type="caution">
    <text evidence="3">The sequence shown here is derived from an EMBL/GenBank/DDBJ whole genome shotgun (WGS) entry which is preliminary data.</text>
</comment>
<dbReference type="PANTHER" id="PTHR43174:SF3">
    <property type="entry name" value="UDP-N-ACETYLGLUCOSAMINE 2-EPIMERASE"/>
    <property type="match status" value="1"/>
</dbReference>
<dbReference type="RefSeq" id="WP_253753489.1">
    <property type="nucleotide sequence ID" value="NZ_JAMZDZ010000001.1"/>
</dbReference>
<dbReference type="Pfam" id="PF02350">
    <property type="entry name" value="Epimerase_2"/>
    <property type="match status" value="1"/>
</dbReference>
<organism evidence="3 4">
    <name type="scientific">Hamadaea flava</name>
    <dbReference type="NCBI Taxonomy" id="1742688"/>
    <lineage>
        <taxon>Bacteria</taxon>
        <taxon>Bacillati</taxon>
        <taxon>Actinomycetota</taxon>
        <taxon>Actinomycetes</taxon>
        <taxon>Micromonosporales</taxon>
        <taxon>Micromonosporaceae</taxon>
        <taxon>Hamadaea</taxon>
    </lineage>
</organism>
<comment type="similarity">
    <text evidence="1">Belongs to the UDP-N-acetylglucosamine 2-epimerase family.</text>
</comment>
<keyword evidence="1 3" id="KW-0413">Isomerase</keyword>
<gene>
    <name evidence="3" type="ORF">ACFOZ4_16970</name>
</gene>
<dbReference type="GO" id="GO:0008761">
    <property type="term" value="F:UDP-N-acetylglucosamine 2-epimerase activity"/>
    <property type="evidence" value="ECO:0007669"/>
    <property type="project" value="UniProtKB-EC"/>
</dbReference>
<name>A0ABV8LMV2_9ACTN</name>
<feature type="domain" description="UDP-N-acetylglucosamine 2-epimerase" evidence="2">
    <location>
        <begin position="38"/>
        <end position="364"/>
    </location>
</feature>
<reference evidence="4" key="1">
    <citation type="journal article" date="2019" name="Int. J. Syst. Evol. Microbiol.">
        <title>The Global Catalogue of Microorganisms (GCM) 10K type strain sequencing project: providing services to taxonomists for standard genome sequencing and annotation.</title>
        <authorList>
            <consortium name="The Broad Institute Genomics Platform"/>
            <consortium name="The Broad Institute Genome Sequencing Center for Infectious Disease"/>
            <person name="Wu L."/>
            <person name="Ma J."/>
        </authorList>
    </citation>
    <scope>NUCLEOTIDE SEQUENCE [LARGE SCALE GENOMIC DNA]</scope>
    <source>
        <strain evidence="4">CGMCC 4.7289</strain>
    </source>
</reference>
<keyword evidence="4" id="KW-1185">Reference proteome</keyword>
<dbReference type="EC" id="5.1.3.14" evidence="3"/>
<dbReference type="Gene3D" id="3.40.50.2000">
    <property type="entry name" value="Glycogen Phosphorylase B"/>
    <property type="match status" value="2"/>
</dbReference>
<protein>
    <submittedName>
        <fullName evidence="3">UDP-N-acetyl glucosamine 2-epimerase</fullName>
        <ecNumber evidence="3">5.1.3.14</ecNumber>
    </submittedName>
</protein>
<evidence type="ECO:0000256" key="1">
    <source>
        <dbReference type="RuleBase" id="RU003513"/>
    </source>
</evidence>
<proteinExistence type="inferred from homology"/>
<dbReference type="Proteomes" id="UP001595816">
    <property type="component" value="Unassembled WGS sequence"/>
</dbReference>
<evidence type="ECO:0000313" key="3">
    <source>
        <dbReference type="EMBL" id="MFC4132300.1"/>
    </source>
</evidence>
<evidence type="ECO:0000259" key="2">
    <source>
        <dbReference type="Pfam" id="PF02350"/>
    </source>
</evidence>
<evidence type="ECO:0000313" key="4">
    <source>
        <dbReference type="Proteomes" id="UP001595816"/>
    </source>
</evidence>
<dbReference type="EMBL" id="JBHSAY010000009">
    <property type="protein sequence ID" value="MFC4132300.1"/>
    <property type="molecule type" value="Genomic_DNA"/>
</dbReference>
<dbReference type="InterPro" id="IPR029767">
    <property type="entry name" value="WecB-like"/>
</dbReference>